<gene>
    <name evidence="2" type="ORF">RDB_LOCUS134328</name>
</gene>
<dbReference type="Proteomes" id="UP000663888">
    <property type="component" value="Unassembled WGS sequence"/>
</dbReference>
<accession>A0A8H3CQV6</accession>
<comment type="caution">
    <text evidence="2">The sequence shown here is derived from an EMBL/GenBank/DDBJ whole genome shotgun (WGS) entry which is preliminary data.</text>
</comment>
<sequence length="324" mass="36014">MSAQVYIPQTTFSQVTLPQSTLMLDALDFSFMDSQFLASDPLPTTSVPSVPEYSDTPNTELDEQFMNIVSNLTPEEIQQMVDSFSASLVGLQQETQPVPFDTSYIQSAQTYKPAIDNLPHPFMVIPSQSPVASQCAAPAPEQLSPAPLVSTKTPHETATLKAVTLLKLNMRFNSLFQNVGIVSCPDKIDLNAGIKREDAMVAAGYLPQTHIPWEQALKFLGKQGFRIYYYSEVKKARINNTELPPVPEWITRYCFAKGAGKRPTGFSREQPTQSSLKNQQVVAKVMLARNNPTKRSKAAAATSRKNMDKGKVVDTLRYNPYTRR</sequence>
<evidence type="ECO:0000313" key="2">
    <source>
        <dbReference type="EMBL" id="CAE6487720.1"/>
    </source>
</evidence>
<proteinExistence type="predicted"/>
<evidence type="ECO:0000256" key="1">
    <source>
        <dbReference type="SAM" id="MobiDB-lite"/>
    </source>
</evidence>
<reference evidence="2" key="1">
    <citation type="submission" date="2021-01" db="EMBL/GenBank/DDBJ databases">
        <authorList>
            <person name="Kaushik A."/>
        </authorList>
    </citation>
    <scope>NUCLEOTIDE SEQUENCE</scope>
    <source>
        <strain evidence="2">AG4-R118</strain>
    </source>
</reference>
<organism evidence="2 3">
    <name type="scientific">Rhizoctonia solani</name>
    <dbReference type="NCBI Taxonomy" id="456999"/>
    <lineage>
        <taxon>Eukaryota</taxon>
        <taxon>Fungi</taxon>
        <taxon>Dikarya</taxon>
        <taxon>Basidiomycota</taxon>
        <taxon>Agaricomycotina</taxon>
        <taxon>Agaricomycetes</taxon>
        <taxon>Cantharellales</taxon>
        <taxon>Ceratobasidiaceae</taxon>
        <taxon>Rhizoctonia</taxon>
    </lineage>
</organism>
<dbReference type="EMBL" id="CAJMWX010001417">
    <property type="protein sequence ID" value="CAE6487720.1"/>
    <property type="molecule type" value="Genomic_DNA"/>
</dbReference>
<protein>
    <submittedName>
        <fullName evidence="2">Uncharacterized protein</fullName>
    </submittedName>
</protein>
<name>A0A8H3CQV6_9AGAM</name>
<feature type="region of interest" description="Disordered" evidence="1">
    <location>
        <begin position="291"/>
        <end position="311"/>
    </location>
</feature>
<dbReference type="AlphaFoldDB" id="A0A8H3CQV6"/>
<evidence type="ECO:0000313" key="3">
    <source>
        <dbReference type="Proteomes" id="UP000663888"/>
    </source>
</evidence>